<feature type="region of interest" description="Disordered" evidence="1">
    <location>
        <begin position="106"/>
        <end position="134"/>
    </location>
</feature>
<name>A0A9X4KWF5_9BACL</name>
<sequence length="134" mass="14932">MPKGLNLGIPNDLGAFAQNSLISPHGKLRALDELRLPPKLTDEDESVGHFLERRLGKEMVEAIAEPLLAGIHAGDLYKLGLRATFPQFAEMERKYGSVIRGMIDAKRKAPAAGKRLRPQDPRRSAAIRSRQRHF</sequence>
<dbReference type="SUPFAM" id="SSF51905">
    <property type="entry name" value="FAD/NAD(P)-binding domain"/>
    <property type="match status" value="1"/>
</dbReference>
<reference evidence="2" key="1">
    <citation type="submission" date="2022-10" db="EMBL/GenBank/DDBJ databases">
        <title>Comparative genomic analysis of Cohnella hashimotonis sp. nov., isolated from the International Space Station.</title>
        <authorList>
            <person name="Simpson A."/>
            <person name="Venkateswaran K."/>
        </authorList>
    </citation>
    <scope>NUCLEOTIDE SEQUENCE</scope>
    <source>
        <strain evidence="2">DSM 28161</strain>
    </source>
</reference>
<dbReference type="Proteomes" id="UP001153404">
    <property type="component" value="Unassembled WGS sequence"/>
</dbReference>
<evidence type="ECO:0000313" key="3">
    <source>
        <dbReference type="Proteomes" id="UP001153404"/>
    </source>
</evidence>
<comment type="caution">
    <text evidence="2">The sequence shown here is derived from an EMBL/GenBank/DDBJ whole genome shotgun (WGS) entry which is preliminary data.</text>
</comment>
<keyword evidence="3" id="KW-1185">Reference proteome</keyword>
<organism evidence="2 3">
    <name type="scientific">Cohnella rhizosphaerae</name>
    <dbReference type="NCBI Taxonomy" id="1457232"/>
    <lineage>
        <taxon>Bacteria</taxon>
        <taxon>Bacillati</taxon>
        <taxon>Bacillota</taxon>
        <taxon>Bacilli</taxon>
        <taxon>Bacillales</taxon>
        <taxon>Paenibacillaceae</taxon>
        <taxon>Cohnella</taxon>
    </lineage>
</organism>
<proteinExistence type="predicted"/>
<dbReference type="Gene3D" id="3.50.50.60">
    <property type="entry name" value="FAD/NAD(P)-binding domain"/>
    <property type="match status" value="1"/>
</dbReference>
<dbReference type="RefSeq" id="WP_277535097.1">
    <property type="nucleotide sequence ID" value="NZ_JAPDIA010000008.1"/>
</dbReference>
<dbReference type="EMBL" id="JAPDIA010000008">
    <property type="protein sequence ID" value="MDG0812013.1"/>
    <property type="molecule type" value="Genomic_DNA"/>
</dbReference>
<evidence type="ECO:0000256" key="1">
    <source>
        <dbReference type="SAM" id="MobiDB-lite"/>
    </source>
</evidence>
<gene>
    <name evidence="2" type="ORF">OMP40_23590</name>
</gene>
<evidence type="ECO:0000313" key="2">
    <source>
        <dbReference type="EMBL" id="MDG0812013.1"/>
    </source>
</evidence>
<protein>
    <recommendedName>
        <fullName evidence="4">Protoporphyrinogen oxidase</fullName>
    </recommendedName>
</protein>
<dbReference type="InterPro" id="IPR036188">
    <property type="entry name" value="FAD/NAD-bd_sf"/>
</dbReference>
<dbReference type="AlphaFoldDB" id="A0A9X4KWF5"/>
<accession>A0A9X4KWF5</accession>
<evidence type="ECO:0008006" key="4">
    <source>
        <dbReference type="Google" id="ProtNLM"/>
    </source>
</evidence>